<sequence length="258" mass="29049">QSEPGKVTAAVTKALEVGYRHLDCAFVYQNENEVGEGIQQKIKEGVLKREELFVTSKLWSTFHDKSLVRGALEKTLALLKLDYLDLYLIHWPTGFKAGDAFFPTDEEGLVIPSDTCFLNTWEAWEELVDAGLVKAIGVSNFNHSQLEQLLKKQGLNTKPAVNQIECHRPDHRTSITRVLSIQRLVVTSYSPLGSPDRPEGQTRRPLPLDEPKIKDIATRHKKTAAQVLIRSIIQRNVVCHPKICHPQPYRGELPGVLT</sequence>
<dbReference type="PIRSF" id="PIRSF000097">
    <property type="entry name" value="AKR"/>
    <property type="match status" value="1"/>
</dbReference>
<name>A0AAV6ZEN2_ENGPU</name>
<dbReference type="Gene3D" id="3.20.20.100">
    <property type="entry name" value="NADP-dependent oxidoreductase domain"/>
    <property type="match status" value="1"/>
</dbReference>
<dbReference type="GO" id="GO:0016491">
    <property type="term" value="F:oxidoreductase activity"/>
    <property type="evidence" value="ECO:0007669"/>
    <property type="project" value="InterPro"/>
</dbReference>
<feature type="site" description="Lowers pKa of active site Tyr" evidence="4">
    <location>
        <position position="57"/>
    </location>
</feature>
<comment type="caution">
    <text evidence="7">The sequence shown here is derived from an EMBL/GenBank/DDBJ whole genome shotgun (WGS) entry which is preliminary data.</text>
</comment>
<comment type="similarity">
    <text evidence="1">Belongs to the aldo/keto reductase family.</text>
</comment>
<feature type="domain" description="NADP-dependent oxidoreductase" evidence="6">
    <location>
        <begin position="6"/>
        <end position="236"/>
    </location>
</feature>
<feature type="compositionally biased region" description="Basic and acidic residues" evidence="5">
    <location>
        <begin position="196"/>
        <end position="209"/>
    </location>
</feature>
<dbReference type="InterPro" id="IPR036812">
    <property type="entry name" value="NAD(P)_OxRdtase_dom_sf"/>
</dbReference>
<dbReference type="InterPro" id="IPR020471">
    <property type="entry name" value="AKR"/>
</dbReference>
<evidence type="ECO:0000313" key="7">
    <source>
        <dbReference type="EMBL" id="KAG8545864.1"/>
    </source>
</evidence>
<feature type="non-terminal residue" evidence="7">
    <location>
        <position position="1"/>
    </location>
</feature>
<feature type="region of interest" description="Disordered" evidence="5">
    <location>
        <begin position="190"/>
        <end position="209"/>
    </location>
</feature>
<proteinExistence type="inferred from homology"/>
<evidence type="ECO:0000256" key="5">
    <source>
        <dbReference type="SAM" id="MobiDB-lite"/>
    </source>
</evidence>
<dbReference type="InterPro" id="IPR023210">
    <property type="entry name" value="NADP_OxRdtase_dom"/>
</dbReference>
<dbReference type="Pfam" id="PF00248">
    <property type="entry name" value="Aldo_ket_red"/>
    <property type="match status" value="1"/>
</dbReference>
<dbReference type="InterPro" id="IPR018170">
    <property type="entry name" value="Aldo/ket_reductase_CS"/>
</dbReference>
<organism evidence="7 8">
    <name type="scientific">Engystomops pustulosus</name>
    <name type="common">Tungara frog</name>
    <name type="synonym">Physalaemus pustulosus</name>
    <dbReference type="NCBI Taxonomy" id="76066"/>
    <lineage>
        <taxon>Eukaryota</taxon>
        <taxon>Metazoa</taxon>
        <taxon>Chordata</taxon>
        <taxon>Craniata</taxon>
        <taxon>Vertebrata</taxon>
        <taxon>Euteleostomi</taxon>
        <taxon>Amphibia</taxon>
        <taxon>Batrachia</taxon>
        <taxon>Anura</taxon>
        <taxon>Neobatrachia</taxon>
        <taxon>Hyloidea</taxon>
        <taxon>Leptodactylidae</taxon>
        <taxon>Leiuperinae</taxon>
        <taxon>Engystomops</taxon>
    </lineage>
</organism>
<evidence type="ECO:0000256" key="1">
    <source>
        <dbReference type="ARBA" id="ARBA00007905"/>
    </source>
</evidence>
<dbReference type="EMBL" id="WNYA01001390">
    <property type="protein sequence ID" value="KAG8545864.1"/>
    <property type="molecule type" value="Genomic_DNA"/>
</dbReference>
<evidence type="ECO:0000313" key="8">
    <source>
        <dbReference type="Proteomes" id="UP000824782"/>
    </source>
</evidence>
<feature type="active site" description="Proton donor" evidence="2">
    <location>
        <position position="28"/>
    </location>
</feature>
<dbReference type="SUPFAM" id="SSF51430">
    <property type="entry name" value="NAD(P)-linked oxidoreductase"/>
    <property type="match status" value="1"/>
</dbReference>
<protein>
    <recommendedName>
        <fullName evidence="6">NADP-dependent oxidoreductase domain-containing protein</fullName>
    </recommendedName>
</protein>
<evidence type="ECO:0000259" key="6">
    <source>
        <dbReference type="Pfam" id="PF00248"/>
    </source>
</evidence>
<evidence type="ECO:0000256" key="4">
    <source>
        <dbReference type="PIRSR" id="PIRSR000097-3"/>
    </source>
</evidence>
<evidence type="ECO:0000256" key="2">
    <source>
        <dbReference type="PIRSR" id="PIRSR000097-1"/>
    </source>
</evidence>
<keyword evidence="8" id="KW-1185">Reference proteome</keyword>
<reference evidence="7" key="1">
    <citation type="thesis" date="2020" institute="ProQuest LLC" country="789 East Eisenhower Parkway, Ann Arbor, MI, USA">
        <title>Comparative Genomics and Chromosome Evolution.</title>
        <authorList>
            <person name="Mudd A.B."/>
        </authorList>
    </citation>
    <scope>NUCLEOTIDE SEQUENCE</scope>
    <source>
        <strain evidence="7">237g6f4</strain>
        <tissue evidence="7">Blood</tissue>
    </source>
</reference>
<dbReference type="Proteomes" id="UP000824782">
    <property type="component" value="Unassembled WGS sequence"/>
</dbReference>
<evidence type="ECO:0000256" key="3">
    <source>
        <dbReference type="PIRSR" id="PIRSR000097-2"/>
    </source>
</evidence>
<dbReference type="PROSITE" id="PS00798">
    <property type="entry name" value="ALDOKETO_REDUCTASE_1"/>
    <property type="match status" value="1"/>
</dbReference>
<gene>
    <name evidence="7" type="ORF">GDO81_020188</name>
</gene>
<dbReference type="PANTHER" id="PTHR11732">
    <property type="entry name" value="ALDO/KETO REDUCTASE"/>
    <property type="match status" value="1"/>
</dbReference>
<feature type="binding site" evidence="3">
    <location>
        <position position="90"/>
    </location>
    <ligand>
        <name>substrate</name>
    </ligand>
</feature>
<dbReference type="AlphaFoldDB" id="A0AAV6ZEN2"/>
<dbReference type="PRINTS" id="PR00069">
    <property type="entry name" value="ALDKETRDTASE"/>
</dbReference>
<accession>A0AAV6ZEN2</accession>